<feature type="compositionally biased region" description="Acidic residues" evidence="1">
    <location>
        <begin position="51"/>
        <end position="115"/>
    </location>
</feature>
<dbReference type="AlphaFoldDB" id="A0A1B6L662"/>
<evidence type="ECO:0000256" key="1">
    <source>
        <dbReference type="SAM" id="MobiDB-lite"/>
    </source>
</evidence>
<keyword evidence="2" id="KW-0732">Signal</keyword>
<feature type="region of interest" description="Disordered" evidence="1">
    <location>
        <begin position="16"/>
        <end position="123"/>
    </location>
</feature>
<proteinExistence type="predicted"/>
<gene>
    <name evidence="3" type="ORF">g.15387</name>
</gene>
<evidence type="ECO:0000256" key="2">
    <source>
        <dbReference type="SAM" id="SignalP"/>
    </source>
</evidence>
<feature type="signal peptide" evidence="2">
    <location>
        <begin position="1"/>
        <end position="19"/>
    </location>
</feature>
<feature type="chain" id="PRO_5008587150" evidence="2">
    <location>
        <begin position="20"/>
        <end position="378"/>
    </location>
</feature>
<sequence length="378" mass="43395">MRLSICLLIVLFVIAATSGKKKESPSNRKGQTGDGGKNKAYTKKPAKKQETEEEDEGGLSVDEEDIDEDEEEEGEGDVSEEDDEDSDSEDEDDEDNDDEDDDEDEDDSGDNEEDNITYLGSEEFKGEFREQLQEKGIYYNVEAIRKFFKGPDYLREPDVIDLLKKYNNSEVQRQEKIADNHGKPMMPFYVVEGVNPTTRKKVAQILAHRVKGLYIVNQPRTALGPVQKDVEAKKAYYALSKYMISNKVQLSLFNKPVVTESYWTEHAAYIMAKVWEKAAKLPKPGAEVYRFPEDLLVPNITFAIFNTPPPRMGKKPSRTFLFEQRMLLAYKRFTGATIHIIRFPESPKQIADKIDRFMYNRGQNLSWTPKHFEITVLD</sequence>
<reference evidence="3" key="1">
    <citation type="submission" date="2015-11" db="EMBL/GenBank/DDBJ databases">
        <title>De novo transcriptome assembly of four potential Pierce s Disease insect vectors from Arizona vineyards.</title>
        <authorList>
            <person name="Tassone E.E."/>
        </authorList>
    </citation>
    <scope>NUCLEOTIDE SEQUENCE</scope>
</reference>
<organism evidence="3">
    <name type="scientific">Graphocephala atropunctata</name>
    <dbReference type="NCBI Taxonomy" id="36148"/>
    <lineage>
        <taxon>Eukaryota</taxon>
        <taxon>Metazoa</taxon>
        <taxon>Ecdysozoa</taxon>
        <taxon>Arthropoda</taxon>
        <taxon>Hexapoda</taxon>
        <taxon>Insecta</taxon>
        <taxon>Pterygota</taxon>
        <taxon>Neoptera</taxon>
        <taxon>Paraneoptera</taxon>
        <taxon>Hemiptera</taxon>
        <taxon>Auchenorrhyncha</taxon>
        <taxon>Membracoidea</taxon>
        <taxon>Cicadellidae</taxon>
        <taxon>Cicadellinae</taxon>
        <taxon>Cicadellini</taxon>
        <taxon>Graphocephala</taxon>
    </lineage>
</organism>
<protein>
    <submittedName>
        <fullName evidence="3">Uncharacterized protein</fullName>
    </submittedName>
</protein>
<name>A0A1B6L662_9HEMI</name>
<evidence type="ECO:0000313" key="3">
    <source>
        <dbReference type="EMBL" id="JAT19150.1"/>
    </source>
</evidence>
<dbReference type="EMBL" id="GEBQ01020827">
    <property type="protein sequence ID" value="JAT19150.1"/>
    <property type="molecule type" value="Transcribed_RNA"/>
</dbReference>
<accession>A0A1B6L662</accession>